<dbReference type="AlphaFoldDB" id="A0A3B7LW40"/>
<keyword evidence="1" id="KW-0540">Nuclease</keyword>
<organism evidence="7 8">
    <name type="scientific">Acinetobacter chinensis</name>
    <dbReference type="NCBI Taxonomy" id="2004650"/>
    <lineage>
        <taxon>Bacteria</taxon>
        <taxon>Pseudomonadati</taxon>
        <taxon>Pseudomonadota</taxon>
        <taxon>Gammaproteobacteria</taxon>
        <taxon>Moraxellales</taxon>
        <taxon>Moraxellaceae</taxon>
        <taxon>Acinetobacter</taxon>
    </lineage>
</organism>
<dbReference type="GO" id="GO:0005829">
    <property type="term" value="C:cytosol"/>
    <property type="evidence" value="ECO:0007669"/>
    <property type="project" value="TreeGrafter"/>
</dbReference>
<evidence type="ECO:0000313" key="8">
    <source>
        <dbReference type="Proteomes" id="UP000263753"/>
    </source>
</evidence>
<dbReference type="SMART" id="SM00507">
    <property type="entry name" value="HNHc"/>
    <property type="match status" value="1"/>
</dbReference>
<feature type="region of interest" description="Disordered" evidence="5">
    <location>
        <begin position="27"/>
        <end position="48"/>
    </location>
</feature>
<dbReference type="KEGG" id="achi:CDG60_08650"/>
<dbReference type="GO" id="GO:0003676">
    <property type="term" value="F:nucleic acid binding"/>
    <property type="evidence" value="ECO:0007669"/>
    <property type="project" value="InterPro"/>
</dbReference>
<feature type="domain" description="HNH nuclease" evidence="6">
    <location>
        <begin position="54"/>
        <end position="108"/>
    </location>
</feature>
<dbReference type="PANTHER" id="PTHR41286:SF1">
    <property type="entry name" value="HNH NUCLEASE YAJD-RELATED"/>
    <property type="match status" value="1"/>
</dbReference>
<protein>
    <recommendedName>
        <fullName evidence="4">Putative HNH nuclease YajD</fullName>
    </recommendedName>
</protein>
<name>A0A3B7LW40_9GAMM</name>
<evidence type="ECO:0000313" key="7">
    <source>
        <dbReference type="EMBL" id="AXY56631.1"/>
    </source>
</evidence>
<evidence type="ECO:0000256" key="2">
    <source>
        <dbReference type="ARBA" id="ARBA00022801"/>
    </source>
</evidence>
<reference evidence="8" key="1">
    <citation type="submission" date="2018-09" db="EMBL/GenBank/DDBJ databases">
        <title>The complete genome of Acinetobacter sp. strain WCHAc010005.</title>
        <authorList>
            <person name="Hu Y."/>
            <person name="Long H."/>
            <person name="Feng Y."/>
            <person name="Zong Z."/>
        </authorList>
    </citation>
    <scope>NUCLEOTIDE SEQUENCE [LARGE SCALE GENOMIC DNA]</scope>
    <source>
        <strain evidence="8">WCHAc010005</strain>
    </source>
</reference>
<evidence type="ECO:0000256" key="1">
    <source>
        <dbReference type="ARBA" id="ARBA00022722"/>
    </source>
</evidence>
<dbReference type="GO" id="GO:0016787">
    <property type="term" value="F:hydrolase activity"/>
    <property type="evidence" value="ECO:0007669"/>
    <property type="project" value="UniProtKB-KW"/>
</dbReference>
<dbReference type="InterPro" id="IPR003615">
    <property type="entry name" value="HNH_nuc"/>
</dbReference>
<evidence type="ECO:0000256" key="4">
    <source>
        <dbReference type="ARBA" id="ARBA00040194"/>
    </source>
</evidence>
<dbReference type="Proteomes" id="UP000263753">
    <property type="component" value="Chromosome"/>
</dbReference>
<evidence type="ECO:0000256" key="5">
    <source>
        <dbReference type="SAM" id="MobiDB-lite"/>
    </source>
</evidence>
<evidence type="ECO:0000259" key="6">
    <source>
        <dbReference type="SMART" id="SM00507"/>
    </source>
</evidence>
<dbReference type="GO" id="GO:0008270">
    <property type="term" value="F:zinc ion binding"/>
    <property type="evidence" value="ECO:0007669"/>
    <property type="project" value="InterPro"/>
</dbReference>
<proteinExistence type="inferred from homology"/>
<accession>A0A3B7LW40</accession>
<sequence>MARPCREYNCSGVVNSQAQNGYCDKHASKRSNWNRRQDRSGSTTQRGYGHVWRKLREQILKRDEYLCVICRADGRTTEATDVDHIVSKAHGGTDDQSNLQALCSPCHKFKTACEKGRGRSKS</sequence>
<comment type="similarity">
    <text evidence="3">Belongs to the HNH nuclease family.</text>
</comment>
<dbReference type="PANTHER" id="PTHR41286">
    <property type="entry name" value="HNH NUCLEASE YAJD-RELATED"/>
    <property type="match status" value="1"/>
</dbReference>
<keyword evidence="2" id="KW-0378">Hydrolase</keyword>
<dbReference type="RefSeq" id="WP_087514346.1">
    <property type="nucleotide sequence ID" value="NZ_CP032134.1"/>
</dbReference>
<dbReference type="CDD" id="cd00085">
    <property type="entry name" value="HNHc"/>
    <property type="match status" value="1"/>
</dbReference>
<dbReference type="Gene3D" id="1.10.30.50">
    <property type="match status" value="1"/>
</dbReference>
<dbReference type="Pfam" id="PF01844">
    <property type="entry name" value="HNH"/>
    <property type="match status" value="1"/>
</dbReference>
<dbReference type="GO" id="GO:0004519">
    <property type="term" value="F:endonuclease activity"/>
    <property type="evidence" value="ECO:0007669"/>
    <property type="project" value="UniProtKB-KW"/>
</dbReference>
<keyword evidence="7" id="KW-0255">Endonuclease</keyword>
<dbReference type="EMBL" id="CP032134">
    <property type="protein sequence ID" value="AXY56631.1"/>
    <property type="molecule type" value="Genomic_DNA"/>
</dbReference>
<evidence type="ECO:0000256" key="3">
    <source>
        <dbReference type="ARBA" id="ARBA00038412"/>
    </source>
</evidence>
<dbReference type="InterPro" id="IPR002711">
    <property type="entry name" value="HNH"/>
</dbReference>
<gene>
    <name evidence="7" type="ORF">CDG60_08650</name>
</gene>